<sequence length="99" mass="10677">MAMGHVDDAGRRVGMYMTIAALGTLAGTPISGAINARTGGFKGPGFYAGHINAQRVIFVDCCRWRCHVFGSASLRGTISPSRTAIWEVLVSYEHCTKWS</sequence>
<accession>A0A0C3MVG1</accession>
<gene>
    <name evidence="1" type="ORF">M404DRAFT_638644</name>
</gene>
<name>A0A0C3MVG1_PISTI</name>
<reference evidence="2" key="2">
    <citation type="submission" date="2015-01" db="EMBL/GenBank/DDBJ databases">
        <title>Evolutionary Origins and Diversification of the Mycorrhizal Mutualists.</title>
        <authorList>
            <consortium name="DOE Joint Genome Institute"/>
            <consortium name="Mycorrhizal Genomics Consortium"/>
            <person name="Kohler A."/>
            <person name="Kuo A."/>
            <person name="Nagy L.G."/>
            <person name="Floudas D."/>
            <person name="Copeland A."/>
            <person name="Barry K.W."/>
            <person name="Cichocki N."/>
            <person name="Veneault-Fourrey C."/>
            <person name="LaButti K."/>
            <person name="Lindquist E.A."/>
            <person name="Lipzen A."/>
            <person name="Lundell T."/>
            <person name="Morin E."/>
            <person name="Murat C."/>
            <person name="Riley R."/>
            <person name="Ohm R."/>
            <person name="Sun H."/>
            <person name="Tunlid A."/>
            <person name="Henrissat B."/>
            <person name="Grigoriev I.V."/>
            <person name="Hibbett D.S."/>
            <person name="Martin F."/>
        </authorList>
    </citation>
    <scope>NUCLEOTIDE SEQUENCE [LARGE SCALE GENOMIC DNA]</scope>
    <source>
        <strain evidence="2">Marx 270</strain>
    </source>
</reference>
<organism evidence="1 2">
    <name type="scientific">Pisolithus tinctorius Marx 270</name>
    <dbReference type="NCBI Taxonomy" id="870435"/>
    <lineage>
        <taxon>Eukaryota</taxon>
        <taxon>Fungi</taxon>
        <taxon>Dikarya</taxon>
        <taxon>Basidiomycota</taxon>
        <taxon>Agaricomycotina</taxon>
        <taxon>Agaricomycetes</taxon>
        <taxon>Agaricomycetidae</taxon>
        <taxon>Boletales</taxon>
        <taxon>Sclerodermatineae</taxon>
        <taxon>Pisolithaceae</taxon>
        <taxon>Pisolithus</taxon>
    </lineage>
</organism>
<dbReference type="OrthoDB" id="6509908at2759"/>
<evidence type="ECO:0000313" key="1">
    <source>
        <dbReference type="EMBL" id="KIN92899.1"/>
    </source>
</evidence>
<dbReference type="HOGENOM" id="CLU_2321311_0_0_1"/>
<protein>
    <recommendedName>
        <fullName evidence="3">Major facilitator superfamily (MFS) profile domain-containing protein</fullName>
    </recommendedName>
</protein>
<keyword evidence="2" id="KW-1185">Reference proteome</keyword>
<evidence type="ECO:0008006" key="3">
    <source>
        <dbReference type="Google" id="ProtNLM"/>
    </source>
</evidence>
<dbReference type="EMBL" id="KN832306">
    <property type="protein sequence ID" value="KIN92899.1"/>
    <property type="molecule type" value="Genomic_DNA"/>
</dbReference>
<dbReference type="AlphaFoldDB" id="A0A0C3MVG1"/>
<proteinExistence type="predicted"/>
<dbReference type="InParanoid" id="A0A0C3MVG1"/>
<evidence type="ECO:0000313" key="2">
    <source>
        <dbReference type="Proteomes" id="UP000054217"/>
    </source>
</evidence>
<reference evidence="1 2" key="1">
    <citation type="submission" date="2014-04" db="EMBL/GenBank/DDBJ databases">
        <authorList>
            <consortium name="DOE Joint Genome Institute"/>
            <person name="Kuo A."/>
            <person name="Kohler A."/>
            <person name="Costa M.D."/>
            <person name="Nagy L.G."/>
            <person name="Floudas D."/>
            <person name="Copeland A."/>
            <person name="Barry K.W."/>
            <person name="Cichocki N."/>
            <person name="Veneault-Fourrey C."/>
            <person name="LaButti K."/>
            <person name="Lindquist E.A."/>
            <person name="Lipzen A."/>
            <person name="Lundell T."/>
            <person name="Morin E."/>
            <person name="Murat C."/>
            <person name="Sun H."/>
            <person name="Tunlid A."/>
            <person name="Henrissat B."/>
            <person name="Grigoriev I.V."/>
            <person name="Hibbett D.S."/>
            <person name="Martin F."/>
            <person name="Nordberg H.P."/>
            <person name="Cantor M.N."/>
            <person name="Hua S.X."/>
        </authorList>
    </citation>
    <scope>NUCLEOTIDE SEQUENCE [LARGE SCALE GENOMIC DNA]</scope>
    <source>
        <strain evidence="1 2">Marx 270</strain>
    </source>
</reference>
<dbReference type="STRING" id="870435.A0A0C3MVG1"/>
<dbReference type="Proteomes" id="UP000054217">
    <property type="component" value="Unassembled WGS sequence"/>
</dbReference>